<keyword evidence="1" id="KW-1133">Transmembrane helix</keyword>
<comment type="caution">
    <text evidence="2">The sequence shown here is derived from an EMBL/GenBank/DDBJ whole genome shotgun (WGS) entry which is preliminary data.</text>
</comment>
<evidence type="ECO:0000313" key="3">
    <source>
        <dbReference type="Proteomes" id="UP000298663"/>
    </source>
</evidence>
<protein>
    <recommendedName>
        <fullName evidence="4">G-protein coupled receptors family 1 profile domain-containing protein</fullName>
    </recommendedName>
</protein>
<evidence type="ECO:0000313" key="2">
    <source>
        <dbReference type="EMBL" id="TKR73404.1"/>
    </source>
</evidence>
<dbReference type="Pfam" id="PF10318">
    <property type="entry name" value="7TM_GPCR_Srh"/>
    <property type="match status" value="1"/>
</dbReference>
<keyword evidence="1" id="KW-0472">Membrane</keyword>
<feature type="transmembrane region" description="Helical" evidence="1">
    <location>
        <begin position="46"/>
        <end position="68"/>
    </location>
</feature>
<keyword evidence="1" id="KW-0812">Transmembrane</keyword>
<reference evidence="2 3" key="2">
    <citation type="journal article" date="2019" name="G3 (Bethesda)">
        <title>Hybrid Assembly of the Genome of the Entomopathogenic Nematode Steinernema carpocapsae Identifies the X-Chromosome.</title>
        <authorList>
            <person name="Serra L."/>
            <person name="Macchietto M."/>
            <person name="Macias-Munoz A."/>
            <person name="McGill C.J."/>
            <person name="Rodriguez I.M."/>
            <person name="Rodriguez B."/>
            <person name="Murad R."/>
            <person name="Mortazavi A."/>
        </authorList>
    </citation>
    <scope>NUCLEOTIDE SEQUENCE [LARGE SCALE GENOMIC DNA]</scope>
    <source>
        <strain evidence="2 3">ALL</strain>
    </source>
</reference>
<dbReference type="PANTHER" id="PTHR22941">
    <property type="entry name" value="SERPENTINE RECEPTOR"/>
    <property type="match status" value="1"/>
</dbReference>
<gene>
    <name evidence="2" type="ORF">L596_020716</name>
</gene>
<feature type="transmembrane region" description="Helical" evidence="1">
    <location>
        <begin position="191"/>
        <end position="215"/>
    </location>
</feature>
<sequence>MDDAARLERFAKIAVYVSDATSIPFKLFTFYIVVFHTPKRLRQVSLFILNEMFWNFLCNILFCFATVIPAMPAECFKFVDLYGWLAFLRPEFGGHLFWKVLFSLASQCGVAIVLNFHFRYVAICHSQRMKTVHPAWGYFYCIGLHLVFAVFILYTLQQWEISLEDYPNPEEIAGKDGLFCYSPNEASKNLMIPGIFGMCVVFAILGVTPIILSFLHLKRQEKAVQARTVDMQRKVLLNLVKLAAVPLLMAGVPALVGAFCVYYTHLNGVNEVFLVCYLVLLNHGTFYGIVTFCVFAEYRKVVKRMLLRIAHA</sequence>
<reference evidence="2 3" key="1">
    <citation type="journal article" date="2015" name="Genome Biol.">
        <title>Comparative genomics of Steinernema reveals deeply conserved gene regulatory networks.</title>
        <authorList>
            <person name="Dillman A.R."/>
            <person name="Macchietto M."/>
            <person name="Porter C.F."/>
            <person name="Rogers A."/>
            <person name="Williams B."/>
            <person name="Antoshechkin I."/>
            <person name="Lee M.M."/>
            <person name="Goodwin Z."/>
            <person name="Lu X."/>
            <person name="Lewis E.E."/>
            <person name="Goodrich-Blair H."/>
            <person name="Stock S.P."/>
            <person name="Adams B.J."/>
            <person name="Sternberg P.W."/>
            <person name="Mortazavi A."/>
        </authorList>
    </citation>
    <scope>NUCLEOTIDE SEQUENCE [LARGE SCALE GENOMIC DNA]</scope>
    <source>
        <strain evidence="2 3">ALL</strain>
    </source>
</reference>
<feature type="transmembrane region" description="Helical" evidence="1">
    <location>
        <begin position="96"/>
        <end position="116"/>
    </location>
</feature>
<organism evidence="2 3">
    <name type="scientific">Steinernema carpocapsae</name>
    <name type="common">Entomopathogenic nematode</name>
    <dbReference type="NCBI Taxonomy" id="34508"/>
    <lineage>
        <taxon>Eukaryota</taxon>
        <taxon>Metazoa</taxon>
        <taxon>Ecdysozoa</taxon>
        <taxon>Nematoda</taxon>
        <taxon>Chromadorea</taxon>
        <taxon>Rhabditida</taxon>
        <taxon>Tylenchina</taxon>
        <taxon>Panagrolaimomorpha</taxon>
        <taxon>Strongyloidoidea</taxon>
        <taxon>Steinernematidae</taxon>
        <taxon>Steinernema</taxon>
    </lineage>
</organism>
<keyword evidence="3" id="KW-1185">Reference proteome</keyword>
<feature type="transmembrane region" description="Helical" evidence="1">
    <location>
        <begin position="272"/>
        <end position="298"/>
    </location>
</feature>
<dbReference type="InterPro" id="IPR019422">
    <property type="entry name" value="7TM_GPCR_serpentine_rcpt_Srh"/>
</dbReference>
<feature type="transmembrane region" description="Helical" evidence="1">
    <location>
        <begin position="13"/>
        <end position="34"/>
    </location>
</feature>
<dbReference type="EMBL" id="AZBU02000006">
    <property type="protein sequence ID" value="TKR73404.1"/>
    <property type="molecule type" value="Genomic_DNA"/>
</dbReference>
<feature type="transmembrane region" description="Helical" evidence="1">
    <location>
        <begin position="137"/>
        <end position="156"/>
    </location>
</feature>
<dbReference type="AlphaFoldDB" id="A0A4U5MUK2"/>
<dbReference type="Proteomes" id="UP000298663">
    <property type="component" value="Unassembled WGS sequence"/>
</dbReference>
<feature type="transmembrane region" description="Helical" evidence="1">
    <location>
        <begin position="236"/>
        <end position="266"/>
    </location>
</feature>
<evidence type="ECO:0008006" key="4">
    <source>
        <dbReference type="Google" id="ProtNLM"/>
    </source>
</evidence>
<accession>A0A4U5MUK2</accession>
<evidence type="ECO:0000256" key="1">
    <source>
        <dbReference type="SAM" id="Phobius"/>
    </source>
</evidence>
<proteinExistence type="predicted"/>
<name>A0A4U5MUK2_STECR</name>
<dbReference type="InterPro" id="IPR053220">
    <property type="entry name" value="Nematode_rcpt-like_serp_H"/>
</dbReference>